<dbReference type="EMBL" id="CP054475">
    <property type="protein sequence ID" value="UXD87913.1"/>
    <property type="molecule type" value="Genomic_DNA"/>
</dbReference>
<dbReference type="Proteomes" id="UP001065322">
    <property type="component" value="Chromosome"/>
</dbReference>
<keyword evidence="4 6" id="KW-1133">Transmembrane helix</keyword>
<reference evidence="8" key="1">
    <citation type="submission" date="2020-06" db="EMBL/GenBank/DDBJ databases">
        <title>Thalassolituus marinus alknpb1M-1, a hydrocarbon-degrading bacterium isolated from the deep-sea overlying water using an in-situ strategy from the South China Sea basin.</title>
        <authorList>
            <person name="Dong C."/>
            <person name="Chen Y."/>
            <person name="Shao Z."/>
        </authorList>
    </citation>
    <scope>NUCLEOTIDE SEQUENCE [LARGE SCALE GENOMIC DNA]</scope>
    <source>
        <strain evidence="8">alknpb1M-1</strain>
    </source>
</reference>
<keyword evidence="5 6" id="KW-0472">Membrane</keyword>
<feature type="transmembrane region" description="Helical" evidence="6">
    <location>
        <begin position="197"/>
        <end position="216"/>
    </location>
</feature>
<comment type="subcellular location">
    <subcellularLocation>
        <location evidence="1">Cell membrane</location>
        <topology evidence="1">Multi-pass membrane protein</topology>
    </subcellularLocation>
</comment>
<proteinExistence type="predicted"/>
<feature type="transmembrane region" description="Helical" evidence="6">
    <location>
        <begin position="164"/>
        <end position="181"/>
    </location>
</feature>
<protein>
    <submittedName>
        <fullName evidence="7">Amino acid permease</fullName>
    </submittedName>
</protein>
<feature type="transmembrane region" description="Helical" evidence="6">
    <location>
        <begin position="384"/>
        <end position="403"/>
    </location>
</feature>
<sequence>MKLPHWFSVRSEGKALGLPELIAIALGGMVGGGIFTILGISVALIGPYTPLAIMAGGIIAALAAYSYVKLGVYYRDEGATYGFFKRTFPSSPLAAALIGWYVIFGYISTIALYAYTFASYALSGTGFADNNDLRKAVACGVIALFTLVNVWSVRGMGKIEDIMVYSKLALLLLIAVILLLHRETSLTELLVHPEIEFSWLNILTVAAVTFVAYEGFQLVINAVKEMENPDKNIPRAIYSAIVIAIILYVVIAVAAILAIPAADIIANEEYALAAGAGKILGHIGADIVVLGAVLATSSAINGTLFGASRQVAVIAGDGFFPKSLEKRSNNIPVAAIAMMAVLAMALILAGGLKVILEFGSVTFLLVSLLMAIANFRIRKLTDSSLFITLLSIVGLAIGGGLILHFEYTDNPEQLIFMLVLYAILTLGALVFARINAVRGYSAEKQAGGKEE</sequence>
<dbReference type="Gene3D" id="1.20.1740.10">
    <property type="entry name" value="Amino acid/polyamine transporter I"/>
    <property type="match status" value="1"/>
</dbReference>
<accession>A0ABY6AAP0</accession>
<evidence type="ECO:0000313" key="8">
    <source>
        <dbReference type="Proteomes" id="UP001065322"/>
    </source>
</evidence>
<keyword evidence="8" id="KW-1185">Reference proteome</keyword>
<dbReference type="RefSeq" id="WP_260996679.1">
    <property type="nucleotide sequence ID" value="NZ_CP054475.1"/>
</dbReference>
<dbReference type="InterPro" id="IPR002293">
    <property type="entry name" value="AA/rel_permease1"/>
</dbReference>
<feature type="transmembrane region" description="Helical" evidence="6">
    <location>
        <begin position="135"/>
        <end position="152"/>
    </location>
</feature>
<evidence type="ECO:0000256" key="5">
    <source>
        <dbReference type="ARBA" id="ARBA00023136"/>
    </source>
</evidence>
<evidence type="ECO:0000256" key="6">
    <source>
        <dbReference type="SAM" id="Phobius"/>
    </source>
</evidence>
<feature type="transmembrane region" description="Helical" evidence="6">
    <location>
        <begin position="93"/>
        <end position="115"/>
    </location>
</feature>
<dbReference type="PANTHER" id="PTHR42770:SF11">
    <property type="entry name" value="INNER MEMBRANE TRANSPORT PROTEIN YBAT"/>
    <property type="match status" value="1"/>
</dbReference>
<evidence type="ECO:0000256" key="1">
    <source>
        <dbReference type="ARBA" id="ARBA00004651"/>
    </source>
</evidence>
<keyword evidence="2" id="KW-1003">Cell membrane</keyword>
<evidence type="ECO:0000256" key="4">
    <source>
        <dbReference type="ARBA" id="ARBA00022989"/>
    </source>
</evidence>
<evidence type="ECO:0000313" key="7">
    <source>
        <dbReference type="EMBL" id="UXD87913.1"/>
    </source>
</evidence>
<feature type="transmembrane region" description="Helical" evidence="6">
    <location>
        <begin position="51"/>
        <end position="72"/>
    </location>
</feature>
<organism evidence="7 8">
    <name type="scientific">Thalassolituus hydrocarboniclasticus</name>
    <dbReference type="NCBI Taxonomy" id="2742796"/>
    <lineage>
        <taxon>Bacteria</taxon>
        <taxon>Pseudomonadati</taxon>
        <taxon>Pseudomonadota</taxon>
        <taxon>Gammaproteobacteria</taxon>
        <taxon>Oceanospirillales</taxon>
        <taxon>Oceanospirillaceae</taxon>
        <taxon>Thalassolituus</taxon>
    </lineage>
</organism>
<feature type="transmembrane region" description="Helical" evidence="6">
    <location>
        <begin position="331"/>
        <end position="352"/>
    </location>
</feature>
<dbReference type="PANTHER" id="PTHR42770">
    <property type="entry name" value="AMINO ACID TRANSPORTER-RELATED"/>
    <property type="match status" value="1"/>
</dbReference>
<evidence type="ECO:0000256" key="3">
    <source>
        <dbReference type="ARBA" id="ARBA00022692"/>
    </source>
</evidence>
<gene>
    <name evidence="7" type="ORF">HUF19_10920</name>
</gene>
<evidence type="ECO:0000256" key="2">
    <source>
        <dbReference type="ARBA" id="ARBA00022475"/>
    </source>
</evidence>
<keyword evidence="3 6" id="KW-0812">Transmembrane</keyword>
<dbReference type="Pfam" id="PF13520">
    <property type="entry name" value="AA_permease_2"/>
    <property type="match status" value="1"/>
</dbReference>
<feature type="transmembrane region" description="Helical" evidence="6">
    <location>
        <begin position="279"/>
        <end position="300"/>
    </location>
</feature>
<name>A0ABY6AAP0_9GAMM</name>
<feature type="transmembrane region" description="Helical" evidence="6">
    <location>
        <begin position="415"/>
        <end position="434"/>
    </location>
</feature>
<feature type="transmembrane region" description="Helical" evidence="6">
    <location>
        <begin position="358"/>
        <end position="377"/>
    </location>
</feature>
<dbReference type="InterPro" id="IPR050367">
    <property type="entry name" value="APC_superfamily"/>
</dbReference>
<feature type="transmembrane region" description="Helical" evidence="6">
    <location>
        <begin position="21"/>
        <end position="45"/>
    </location>
</feature>
<dbReference type="PIRSF" id="PIRSF006060">
    <property type="entry name" value="AA_transporter"/>
    <property type="match status" value="1"/>
</dbReference>
<feature type="transmembrane region" description="Helical" evidence="6">
    <location>
        <begin position="237"/>
        <end position="259"/>
    </location>
</feature>